<reference evidence="2" key="1">
    <citation type="submission" date="2021-02" db="EMBL/GenBank/DDBJ databases">
        <authorList>
            <person name="Nowell W R."/>
        </authorList>
    </citation>
    <scope>NUCLEOTIDE SEQUENCE</scope>
</reference>
<dbReference type="EMBL" id="CAJOBD010005004">
    <property type="protein sequence ID" value="CAF4016397.1"/>
    <property type="molecule type" value="Genomic_DNA"/>
</dbReference>
<accession>A0A819PYN2</accession>
<organism evidence="2 3">
    <name type="scientific">Rotaria sordida</name>
    <dbReference type="NCBI Taxonomy" id="392033"/>
    <lineage>
        <taxon>Eukaryota</taxon>
        <taxon>Metazoa</taxon>
        <taxon>Spiralia</taxon>
        <taxon>Gnathifera</taxon>
        <taxon>Rotifera</taxon>
        <taxon>Eurotatoria</taxon>
        <taxon>Bdelloidea</taxon>
        <taxon>Philodinida</taxon>
        <taxon>Philodinidae</taxon>
        <taxon>Rotaria</taxon>
    </lineage>
</organism>
<evidence type="ECO:0000256" key="1">
    <source>
        <dbReference type="SAM" id="MobiDB-lite"/>
    </source>
</evidence>
<evidence type="ECO:0000313" key="3">
    <source>
        <dbReference type="Proteomes" id="UP000663836"/>
    </source>
</evidence>
<protein>
    <submittedName>
        <fullName evidence="2">Uncharacterized protein</fullName>
    </submittedName>
</protein>
<feature type="region of interest" description="Disordered" evidence="1">
    <location>
        <begin position="92"/>
        <end position="134"/>
    </location>
</feature>
<dbReference type="Proteomes" id="UP000663836">
    <property type="component" value="Unassembled WGS sequence"/>
</dbReference>
<dbReference type="CDD" id="cd00303">
    <property type="entry name" value="retropepsin_like"/>
    <property type="match status" value="1"/>
</dbReference>
<evidence type="ECO:0000313" key="2">
    <source>
        <dbReference type="EMBL" id="CAF4016397.1"/>
    </source>
</evidence>
<sequence>MASRLIHDDEKISVAVSLLGDTALQCVVGQITDMDELTQVMLFVNEEAIREATTYDNVMAIDKNNNIKYNLFLGTSANVEINAINIRQHQRSQSYTTPFKPDHHALNCPKRSQQQQHSTASSHQKTTNDRCDRGHIIPDVQDVTKSNQYDLIEEIDAINDRIIPKKCNIDVLEGNISDHNANILTDCDAAYNFISENFVKCHSLQTSHITCVSVTVANGIKSYTDQTLVDVALKLDDFNDKITSPYVFPVDSEANYDLLSDLP</sequence>
<dbReference type="AlphaFoldDB" id="A0A819PYN2"/>
<gene>
    <name evidence="2" type="ORF">JBS370_LOCUS27140</name>
</gene>
<comment type="caution">
    <text evidence="2">The sequence shown here is derived from an EMBL/GenBank/DDBJ whole genome shotgun (WGS) entry which is preliminary data.</text>
</comment>
<feature type="compositionally biased region" description="Low complexity" evidence="1">
    <location>
        <begin position="112"/>
        <end position="124"/>
    </location>
</feature>
<name>A0A819PYN2_9BILA</name>
<proteinExistence type="predicted"/>